<evidence type="ECO:0000313" key="2">
    <source>
        <dbReference type="Proteomes" id="UP001239522"/>
    </source>
</evidence>
<proteinExistence type="predicted"/>
<gene>
    <name evidence="1" type="ORF">P8A18_29105</name>
</gene>
<organism evidence="1 2">
    <name type="scientific">Streptomyces castrisilvae</name>
    <dbReference type="NCBI Taxonomy" id="3033811"/>
    <lineage>
        <taxon>Bacteria</taxon>
        <taxon>Bacillati</taxon>
        <taxon>Actinomycetota</taxon>
        <taxon>Actinomycetes</taxon>
        <taxon>Kitasatosporales</taxon>
        <taxon>Streptomycetaceae</taxon>
        <taxon>Streptomyces</taxon>
    </lineage>
</organism>
<dbReference type="EMBL" id="CP120997">
    <property type="protein sequence ID" value="WLQ37246.1"/>
    <property type="molecule type" value="Genomic_DNA"/>
</dbReference>
<protein>
    <submittedName>
        <fullName evidence="1">Uncharacterized protein</fullName>
    </submittedName>
</protein>
<accession>A0ABY9HUZ5</accession>
<dbReference type="Proteomes" id="UP001239522">
    <property type="component" value="Chromosome"/>
</dbReference>
<reference evidence="1 2" key="1">
    <citation type="submission" date="2023-03" db="EMBL/GenBank/DDBJ databases">
        <title>Isolation and description of six Streptomyces strains from soil environments, able to metabolize different microbial glucans.</title>
        <authorList>
            <person name="Widen T."/>
            <person name="Larsbrink J."/>
        </authorList>
    </citation>
    <scope>NUCLEOTIDE SEQUENCE [LARGE SCALE GENOMIC DNA]</scope>
    <source>
        <strain evidence="1 2">Mut1</strain>
    </source>
</reference>
<sequence>MNSCCAATTSSPSPSPTPPRAALLRVLYAITARIADLTEQGPSGDWDEHQLDILDEGRLQAAKVDAYFAQQLLDPSRTYEGPDPEEQMVDLWDPVTGSVPAGINHGTQP</sequence>
<evidence type="ECO:0000313" key="1">
    <source>
        <dbReference type="EMBL" id="WLQ37246.1"/>
    </source>
</evidence>
<keyword evidence="2" id="KW-1185">Reference proteome</keyword>
<name>A0ABY9HUZ5_9ACTN</name>
<dbReference type="RefSeq" id="WP_306059288.1">
    <property type="nucleotide sequence ID" value="NZ_CP120997.1"/>
</dbReference>